<dbReference type="Proteomes" id="UP001058626">
    <property type="component" value="Chromosome"/>
</dbReference>
<feature type="compositionally biased region" description="Polar residues" evidence="1">
    <location>
        <begin position="38"/>
        <end position="47"/>
    </location>
</feature>
<feature type="compositionally biased region" description="Low complexity" evidence="1">
    <location>
        <begin position="127"/>
        <end position="137"/>
    </location>
</feature>
<proteinExistence type="predicted"/>
<evidence type="ECO:0000256" key="2">
    <source>
        <dbReference type="SAM" id="Phobius"/>
    </source>
</evidence>
<evidence type="ECO:0000256" key="1">
    <source>
        <dbReference type="SAM" id="MobiDB-lite"/>
    </source>
</evidence>
<keyword evidence="2" id="KW-1133">Transmembrane helix</keyword>
<organism evidence="3 4">
    <name type="scientific">Mycobacterium pseudoshottsii</name>
    <dbReference type="NCBI Taxonomy" id="265949"/>
    <lineage>
        <taxon>Bacteria</taxon>
        <taxon>Bacillati</taxon>
        <taxon>Actinomycetota</taxon>
        <taxon>Actinomycetes</taxon>
        <taxon>Mycobacteriales</taxon>
        <taxon>Mycobacteriaceae</taxon>
        <taxon>Mycobacterium</taxon>
        <taxon>Mycobacterium ulcerans group</taxon>
    </lineage>
</organism>
<gene>
    <name evidence="3" type="ORF">NJB1907Z4_C29310</name>
</gene>
<dbReference type="EMBL" id="AP026367">
    <property type="protein sequence ID" value="BDN82716.1"/>
    <property type="molecule type" value="Genomic_DNA"/>
</dbReference>
<keyword evidence="4" id="KW-1185">Reference proteome</keyword>
<protein>
    <submittedName>
        <fullName evidence="3">Uncharacterized protein</fullName>
    </submittedName>
</protein>
<sequence length="137" mass="14168">MLGPARAADARRRGRRALRVDGPYRCGYRRDIIEEMSDPSQPASGATEQPDRPSRVVQAAAWVGIVAGIVFIVAVVFFSGFFVAWSTGYGGGGDQDTGSTAQSAPGPMMNKCPMMGGEGGRGPGPSPATSAPGPSRP</sequence>
<dbReference type="AlphaFoldDB" id="A0A9N7LRG2"/>
<feature type="region of interest" description="Disordered" evidence="1">
    <location>
        <begin position="89"/>
        <end position="137"/>
    </location>
</feature>
<evidence type="ECO:0000313" key="4">
    <source>
        <dbReference type="Proteomes" id="UP001058626"/>
    </source>
</evidence>
<keyword evidence="2" id="KW-0472">Membrane</keyword>
<feature type="region of interest" description="Disordered" evidence="1">
    <location>
        <begin position="31"/>
        <end position="55"/>
    </location>
</feature>
<reference evidence="3" key="1">
    <citation type="submission" date="2022-06" db="EMBL/GenBank/DDBJ databases">
        <title>Complete genome sequence of Mycobacterium pseudoshottsii NJB1907-Z4.</title>
        <authorList>
            <person name="Komine T."/>
            <person name="Fukano H."/>
            <person name="Wada S."/>
        </authorList>
    </citation>
    <scope>NUCLEOTIDE SEQUENCE</scope>
    <source>
        <strain evidence="3">NJB1907-Z4</strain>
    </source>
</reference>
<keyword evidence="2" id="KW-0812">Transmembrane</keyword>
<accession>A0A9N7LRG2</accession>
<name>A0A9N7LRG2_9MYCO</name>
<evidence type="ECO:0000313" key="3">
    <source>
        <dbReference type="EMBL" id="BDN82716.1"/>
    </source>
</evidence>
<feature type="transmembrane region" description="Helical" evidence="2">
    <location>
        <begin position="59"/>
        <end position="85"/>
    </location>
</feature>